<dbReference type="Proteomes" id="UP000654123">
    <property type="component" value="Unassembled WGS sequence"/>
</dbReference>
<dbReference type="EMBL" id="BMSV01000005">
    <property type="protein sequence ID" value="GGQ08993.1"/>
    <property type="molecule type" value="Genomic_DNA"/>
</dbReference>
<name>A0A918ELL4_9ACTN</name>
<comment type="caution">
    <text evidence="2">The sequence shown here is derived from an EMBL/GenBank/DDBJ whole genome shotgun (WGS) entry which is preliminary data.</text>
</comment>
<dbReference type="AlphaFoldDB" id="A0A918ELL4"/>
<feature type="transmembrane region" description="Helical" evidence="1">
    <location>
        <begin position="125"/>
        <end position="147"/>
    </location>
</feature>
<keyword evidence="1" id="KW-0472">Membrane</keyword>
<feature type="transmembrane region" description="Helical" evidence="1">
    <location>
        <begin position="99"/>
        <end position="119"/>
    </location>
</feature>
<dbReference type="Pfam" id="PF19700">
    <property type="entry name" value="DUF6198"/>
    <property type="match status" value="1"/>
</dbReference>
<accession>A0A918ELL4</accession>
<proteinExistence type="predicted"/>
<gene>
    <name evidence="2" type="ORF">GCM10010249_29360</name>
</gene>
<keyword evidence="3" id="KW-1185">Reference proteome</keyword>
<feature type="transmembrane region" description="Helical" evidence="1">
    <location>
        <begin position="33"/>
        <end position="53"/>
    </location>
</feature>
<sequence length="234" mass="24234">MPSKHLGARTRRARPSAPPLTYLSLREHPLRRLAQLFTGLALYGFSLSLLVRASLGANPWSVLYEGVAHRTSLGFGTVSAALGVLVLLLWIPLRLRPRLGTFANIVVMACASDAGLALVPEGLGLPARICLLVGGVLLSGLAVAVYVGARLGPGPRDGLMTGTAAMTGCSLRRVRTLMEVVVLASGWALGGTVGVGTALYALVIGPVAQVCLPRFTHPSSSDRAATAGRPGAPD</sequence>
<evidence type="ECO:0000256" key="1">
    <source>
        <dbReference type="SAM" id="Phobius"/>
    </source>
</evidence>
<evidence type="ECO:0000313" key="3">
    <source>
        <dbReference type="Proteomes" id="UP000654123"/>
    </source>
</evidence>
<keyword evidence="1" id="KW-1133">Transmembrane helix</keyword>
<dbReference type="PANTHER" id="PTHR40078">
    <property type="entry name" value="INTEGRAL MEMBRANE PROTEIN-RELATED"/>
    <property type="match status" value="1"/>
</dbReference>
<organism evidence="2 3">
    <name type="scientific">Streptomyces roseolilacinus</name>
    <dbReference type="NCBI Taxonomy" id="66904"/>
    <lineage>
        <taxon>Bacteria</taxon>
        <taxon>Bacillati</taxon>
        <taxon>Actinomycetota</taxon>
        <taxon>Actinomycetes</taxon>
        <taxon>Kitasatosporales</taxon>
        <taxon>Streptomycetaceae</taxon>
        <taxon>Streptomyces</taxon>
    </lineage>
</organism>
<evidence type="ECO:0000313" key="2">
    <source>
        <dbReference type="EMBL" id="GGQ08993.1"/>
    </source>
</evidence>
<protein>
    <submittedName>
        <fullName evidence="2">Membrane protein</fullName>
    </submittedName>
</protein>
<feature type="transmembrane region" description="Helical" evidence="1">
    <location>
        <begin position="73"/>
        <end position="92"/>
    </location>
</feature>
<feature type="transmembrane region" description="Helical" evidence="1">
    <location>
        <begin position="180"/>
        <end position="203"/>
    </location>
</feature>
<dbReference type="PANTHER" id="PTHR40078:SF1">
    <property type="entry name" value="INTEGRAL MEMBRANE PROTEIN"/>
    <property type="match status" value="1"/>
</dbReference>
<reference evidence="2" key="2">
    <citation type="submission" date="2020-09" db="EMBL/GenBank/DDBJ databases">
        <authorList>
            <person name="Sun Q."/>
            <person name="Ohkuma M."/>
        </authorList>
    </citation>
    <scope>NUCLEOTIDE SEQUENCE</scope>
    <source>
        <strain evidence="2">JCM 4335</strain>
    </source>
</reference>
<reference evidence="2" key="1">
    <citation type="journal article" date="2014" name="Int. J. Syst. Evol. Microbiol.">
        <title>Complete genome sequence of Corynebacterium casei LMG S-19264T (=DSM 44701T), isolated from a smear-ripened cheese.</title>
        <authorList>
            <consortium name="US DOE Joint Genome Institute (JGI-PGF)"/>
            <person name="Walter F."/>
            <person name="Albersmeier A."/>
            <person name="Kalinowski J."/>
            <person name="Ruckert C."/>
        </authorList>
    </citation>
    <scope>NUCLEOTIDE SEQUENCE</scope>
    <source>
        <strain evidence="2">JCM 4335</strain>
    </source>
</reference>
<dbReference type="InterPro" id="IPR038750">
    <property type="entry name" value="YczE/YyaS-like"/>
</dbReference>
<dbReference type="RefSeq" id="WP_189533775.1">
    <property type="nucleotide sequence ID" value="NZ_BMSV01000005.1"/>
</dbReference>
<keyword evidence="1" id="KW-0812">Transmembrane</keyword>